<gene>
    <name evidence="3" type="ORF">JD844_027393</name>
</gene>
<comment type="similarity">
    <text evidence="1">Belongs to the heparin-binding growth factors family.</text>
</comment>
<dbReference type="SUPFAM" id="SSF50353">
    <property type="entry name" value="Cytokine"/>
    <property type="match status" value="1"/>
</dbReference>
<dbReference type="EMBL" id="JAIPUX010005290">
    <property type="protein sequence ID" value="KAH0616354.1"/>
    <property type="molecule type" value="Genomic_DNA"/>
</dbReference>
<dbReference type="PRINTS" id="PR00263">
    <property type="entry name" value="HBGFFGF"/>
</dbReference>
<dbReference type="InterPro" id="IPR002209">
    <property type="entry name" value="Fibroblast_GF_fam"/>
</dbReference>
<comment type="caution">
    <text evidence="3">The sequence shown here is derived from an EMBL/GenBank/DDBJ whole genome shotgun (WGS) entry which is preliminary data.</text>
</comment>
<evidence type="ECO:0000313" key="3">
    <source>
        <dbReference type="EMBL" id="KAH0616354.1"/>
    </source>
</evidence>
<evidence type="ECO:0000256" key="1">
    <source>
        <dbReference type="ARBA" id="ARBA00007936"/>
    </source>
</evidence>
<accession>A0ABQ7SG99</accession>
<reference evidence="3 4" key="1">
    <citation type="journal article" date="2022" name="Gigascience">
        <title>A chromosome-level genome assembly and annotation of the desert horned lizard, Phrynosoma platyrhinos, provides insight into chromosomal rearrangements among reptiles.</title>
        <authorList>
            <person name="Koochekian N."/>
            <person name="Ascanio A."/>
            <person name="Farleigh K."/>
            <person name="Card D.C."/>
            <person name="Schield D.R."/>
            <person name="Castoe T.A."/>
            <person name="Jezkova T."/>
        </authorList>
    </citation>
    <scope>NUCLEOTIDE SEQUENCE [LARGE SCALE GENOMIC DNA]</scope>
    <source>
        <strain evidence="3">NK-2021</strain>
    </source>
</reference>
<organism evidence="3 4">
    <name type="scientific">Phrynosoma platyrhinos</name>
    <name type="common">Desert horned lizard</name>
    <dbReference type="NCBI Taxonomy" id="52577"/>
    <lineage>
        <taxon>Eukaryota</taxon>
        <taxon>Metazoa</taxon>
        <taxon>Chordata</taxon>
        <taxon>Craniata</taxon>
        <taxon>Vertebrata</taxon>
        <taxon>Euteleostomi</taxon>
        <taxon>Lepidosauria</taxon>
        <taxon>Squamata</taxon>
        <taxon>Bifurcata</taxon>
        <taxon>Unidentata</taxon>
        <taxon>Episquamata</taxon>
        <taxon>Toxicofera</taxon>
        <taxon>Iguania</taxon>
        <taxon>Phrynosomatidae</taxon>
        <taxon>Phrynosomatinae</taxon>
        <taxon>Phrynosoma</taxon>
    </lineage>
</organism>
<evidence type="ECO:0000313" key="4">
    <source>
        <dbReference type="Proteomes" id="UP000826234"/>
    </source>
</evidence>
<dbReference type="Pfam" id="PF00167">
    <property type="entry name" value="FGF"/>
    <property type="match status" value="1"/>
</dbReference>
<evidence type="ECO:0000256" key="2">
    <source>
        <dbReference type="SAM" id="MobiDB-lite"/>
    </source>
</evidence>
<dbReference type="Proteomes" id="UP000826234">
    <property type="component" value="Unassembled WGS sequence"/>
</dbReference>
<name>A0ABQ7SG99_PHRPL</name>
<proteinExistence type="inferred from homology"/>
<feature type="region of interest" description="Disordered" evidence="2">
    <location>
        <begin position="1"/>
        <end position="67"/>
    </location>
</feature>
<sequence length="226" mass="24227">MVDDAEPCIREPQGLGGSELVPGSPGARELQAPLFEGPLQQQGNPDFKSEDSEDGEEAAPPRKFKVQRTVIKVPLDQGKGQASARPGRRVEDRRWQLPCSQRTGKDKNLECMNPGSRVNETGMEVGGEAALIPTPGAGVVQTPRMSGISGLARESYISIEDMIPPGEMGGLENDTALKDASPGGLLELSTVDRGVISFFGMRSSLFLAMNNKGRLYGSVSMDDFHL</sequence>
<keyword evidence="4" id="KW-1185">Reference proteome</keyword>
<dbReference type="Gene3D" id="2.80.10.50">
    <property type="match status" value="1"/>
</dbReference>
<dbReference type="InterPro" id="IPR008996">
    <property type="entry name" value="IL1/FGF"/>
</dbReference>
<protein>
    <submittedName>
        <fullName evidence="3">Uncharacterized protein</fullName>
    </submittedName>
</protein>